<feature type="transmembrane region" description="Helical" evidence="1">
    <location>
        <begin position="40"/>
        <end position="58"/>
    </location>
</feature>
<evidence type="ECO:0000313" key="2">
    <source>
        <dbReference type="EMBL" id="MQX54678.1"/>
    </source>
</evidence>
<reference evidence="2 3" key="1">
    <citation type="submission" date="2019-10" db="EMBL/GenBank/DDBJ databases">
        <title>Alcanivorax sp.PA15-N-34 draft genome sequence.</title>
        <authorList>
            <person name="Liao X."/>
            <person name="Shao Z."/>
        </authorList>
    </citation>
    <scope>NUCLEOTIDE SEQUENCE [LARGE SCALE GENOMIC DNA]</scope>
    <source>
        <strain evidence="2 3">PA15-N-34</strain>
    </source>
</reference>
<protein>
    <submittedName>
        <fullName evidence="2">Uncharacterized protein</fullName>
    </submittedName>
</protein>
<proteinExistence type="predicted"/>
<organism evidence="2 3">
    <name type="scientific">Alcanivorax sediminis</name>
    <dbReference type="NCBI Taxonomy" id="2663008"/>
    <lineage>
        <taxon>Bacteria</taxon>
        <taxon>Pseudomonadati</taxon>
        <taxon>Pseudomonadota</taxon>
        <taxon>Gammaproteobacteria</taxon>
        <taxon>Oceanospirillales</taxon>
        <taxon>Alcanivoracaceae</taxon>
        <taxon>Alcanivorax</taxon>
    </lineage>
</organism>
<dbReference type="RefSeq" id="WP_153502240.1">
    <property type="nucleotide sequence ID" value="NZ_WIRE01000002.1"/>
</dbReference>
<feature type="transmembrane region" description="Helical" evidence="1">
    <location>
        <begin position="7"/>
        <end position="28"/>
    </location>
</feature>
<keyword evidence="3" id="KW-1185">Reference proteome</keyword>
<keyword evidence="1" id="KW-1133">Transmembrane helix</keyword>
<dbReference type="AlphaFoldDB" id="A0A6N7LW19"/>
<keyword evidence="1" id="KW-0472">Membrane</keyword>
<evidence type="ECO:0000313" key="3">
    <source>
        <dbReference type="Proteomes" id="UP000469421"/>
    </source>
</evidence>
<sequence length="133" mass="14515">MHTLIAALTYFFLVFAVGFALALIRIPFLVPRLGERWAELLELPFMLLASFLAARWLVERFVLVTAGQRVGAGFIALTIMVLAELTLTVAMGQPVVDYVAGRDPVSGPAYLVSLLLFALMPLLVGHRSGAHPH</sequence>
<comment type="caution">
    <text evidence="2">The sequence shown here is derived from an EMBL/GenBank/DDBJ whole genome shotgun (WGS) entry which is preliminary data.</text>
</comment>
<name>A0A6N7LW19_9GAMM</name>
<keyword evidence="1" id="KW-0812">Transmembrane</keyword>
<feature type="transmembrane region" description="Helical" evidence="1">
    <location>
        <begin position="70"/>
        <end position="93"/>
    </location>
</feature>
<gene>
    <name evidence="2" type="ORF">GFN93_15615</name>
</gene>
<dbReference type="Proteomes" id="UP000469421">
    <property type="component" value="Unassembled WGS sequence"/>
</dbReference>
<evidence type="ECO:0000256" key="1">
    <source>
        <dbReference type="SAM" id="Phobius"/>
    </source>
</evidence>
<feature type="transmembrane region" description="Helical" evidence="1">
    <location>
        <begin position="105"/>
        <end position="124"/>
    </location>
</feature>
<dbReference type="EMBL" id="WIRE01000002">
    <property type="protein sequence ID" value="MQX54678.1"/>
    <property type="molecule type" value="Genomic_DNA"/>
</dbReference>
<accession>A0A6N7LW19</accession>